<accession>A0A4C1XIL1</accession>
<protein>
    <submittedName>
        <fullName evidence="2">Uncharacterized protein</fullName>
    </submittedName>
</protein>
<keyword evidence="3" id="KW-1185">Reference proteome</keyword>
<sequence>MRNGRRDRGSISNKGANVQPDDAGGPALARGGPYDAPVLVTSAHMTPAYALTTHTRTPSGESKRARRRRNYVTHASIRASG</sequence>
<reference evidence="2 3" key="1">
    <citation type="journal article" date="2019" name="Commun. Biol.">
        <title>The bagworm genome reveals a unique fibroin gene that provides high tensile strength.</title>
        <authorList>
            <person name="Kono N."/>
            <person name="Nakamura H."/>
            <person name="Ohtoshi R."/>
            <person name="Tomita M."/>
            <person name="Numata K."/>
            <person name="Arakawa K."/>
        </authorList>
    </citation>
    <scope>NUCLEOTIDE SEQUENCE [LARGE SCALE GENOMIC DNA]</scope>
</reference>
<dbReference type="AlphaFoldDB" id="A0A4C1XIL1"/>
<dbReference type="EMBL" id="BGZK01000850">
    <property type="protein sequence ID" value="GBP62812.1"/>
    <property type="molecule type" value="Genomic_DNA"/>
</dbReference>
<dbReference type="Proteomes" id="UP000299102">
    <property type="component" value="Unassembled WGS sequence"/>
</dbReference>
<evidence type="ECO:0000313" key="3">
    <source>
        <dbReference type="Proteomes" id="UP000299102"/>
    </source>
</evidence>
<feature type="region of interest" description="Disordered" evidence="1">
    <location>
        <begin position="47"/>
        <end position="81"/>
    </location>
</feature>
<name>A0A4C1XIL1_EUMVA</name>
<proteinExistence type="predicted"/>
<feature type="region of interest" description="Disordered" evidence="1">
    <location>
        <begin position="1"/>
        <end position="35"/>
    </location>
</feature>
<organism evidence="2 3">
    <name type="scientific">Eumeta variegata</name>
    <name type="common">Bagworm moth</name>
    <name type="synonym">Eumeta japonica</name>
    <dbReference type="NCBI Taxonomy" id="151549"/>
    <lineage>
        <taxon>Eukaryota</taxon>
        <taxon>Metazoa</taxon>
        <taxon>Ecdysozoa</taxon>
        <taxon>Arthropoda</taxon>
        <taxon>Hexapoda</taxon>
        <taxon>Insecta</taxon>
        <taxon>Pterygota</taxon>
        <taxon>Neoptera</taxon>
        <taxon>Endopterygota</taxon>
        <taxon>Lepidoptera</taxon>
        <taxon>Glossata</taxon>
        <taxon>Ditrysia</taxon>
        <taxon>Tineoidea</taxon>
        <taxon>Psychidae</taxon>
        <taxon>Oiketicinae</taxon>
        <taxon>Eumeta</taxon>
    </lineage>
</organism>
<gene>
    <name evidence="2" type="ORF">EVAR_50641_1</name>
</gene>
<evidence type="ECO:0000256" key="1">
    <source>
        <dbReference type="SAM" id="MobiDB-lite"/>
    </source>
</evidence>
<comment type="caution">
    <text evidence="2">The sequence shown here is derived from an EMBL/GenBank/DDBJ whole genome shotgun (WGS) entry which is preliminary data.</text>
</comment>
<evidence type="ECO:0000313" key="2">
    <source>
        <dbReference type="EMBL" id="GBP62812.1"/>
    </source>
</evidence>